<protein>
    <submittedName>
        <fullName evidence="2">NAD(P)-binding protein</fullName>
    </submittedName>
</protein>
<evidence type="ECO:0000313" key="3">
    <source>
        <dbReference type="Proteomes" id="UP000276215"/>
    </source>
</evidence>
<sequence length="276" mass="30993">MSAIAITGITGGLGQETLKYLSTFAPASVRIVGITRNLASLTNPDPRVEYRSAFAGVGKALIISTSSFDNEERIRQHKNAIDAAVKAQVRRVYYTSLAFNGHEDSTVSHLQELHVDTESYIKAYLKNEQFTDEMSNSGLEYTIIREGLYSEAFPIWLAWFPKTKNIAIPRDGPVAWAARPEIAEGTARLLPADTHKNSIALFTEPTAITLRQVTEVISEILSVEQYISNAVQNAKKDEEFIRNWATSFRAMEIGERRAWWIRSWRSCWGGCQERGC</sequence>
<evidence type="ECO:0000259" key="1">
    <source>
        <dbReference type="Pfam" id="PF13460"/>
    </source>
</evidence>
<dbReference type="Pfam" id="PF13460">
    <property type="entry name" value="NAD_binding_10"/>
    <property type="match status" value="1"/>
</dbReference>
<keyword evidence="3" id="KW-1185">Reference proteome</keyword>
<dbReference type="SUPFAM" id="SSF51735">
    <property type="entry name" value="NAD(P)-binding Rossmann-fold domains"/>
    <property type="match status" value="1"/>
</dbReference>
<gene>
    <name evidence="2" type="ORF">L873DRAFT_1834735</name>
</gene>
<dbReference type="PANTHER" id="PTHR47129">
    <property type="entry name" value="QUINONE OXIDOREDUCTASE 2"/>
    <property type="match status" value="1"/>
</dbReference>
<name>A0A3N4JSB4_9PEZI</name>
<dbReference type="PANTHER" id="PTHR47129:SF1">
    <property type="entry name" value="NMRA-LIKE DOMAIN-CONTAINING PROTEIN"/>
    <property type="match status" value="1"/>
</dbReference>
<dbReference type="OrthoDB" id="419598at2759"/>
<dbReference type="Gene3D" id="3.40.50.720">
    <property type="entry name" value="NAD(P)-binding Rossmann-like Domain"/>
    <property type="match status" value="1"/>
</dbReference>
<dbReference type="Proteomes" id="UP000276215">
    <property type="component" value="Unassembled WGS sequence"/>
</dbReference>
<feature type="domain" description="NAD(P)-binding" evidence="1">
    <location>
        <begin position="49"/>
        <end position="148"/>
    </location>
</feature>
<reference evidence="2 3" key="1">
    <citation type="journal article" date="2018" name="Nat. Ecol. Evol.">
        <title>Pezizomycetes genomes reveal the molecular basis of ectomycorrhizal truffle lifestyle.</title>
        <authorList>
            <person name="Murat C."/>
            <person name="Payen T."/>
            <person name="Noel B."/>
            <person name="Kuo A."/>
            <person name="Morin E."/>
            <person name="Chen J."/>
            <person name="Kohler A."/>
            <person name="Krizsan K."/>
            <person name="Balestrini R."/>
            <person name="Da Silva C."/>
            <person name="Montanini B."/>
            <person name="Hainaut M."/>
            <person name="Levati E."/>
            <person name="Barry K.W."/>
            <person name="Belfiori B."/>
            <person name="Cichocki N."/>
            <person name="Clum A."/>
            <person name="Dockter R.B."/>
            <person name="Fauchery L."/>
            <person name="Guy J."/>
            <person name="Iotti M."/>
            <person name="Le Tacon F."/>
            <person name="Lindquist E.A."/>
            <person name="Lipzen A."/>
            <person name="Malagnac F."/>
            <person name="Mello A."/>
            <person name="Molinier V."/>
            <person name="Miyauchi S."/>
            <person name="Poulain J."/>
            <person name="Riccioni C."/>
            <person name="Rubini A."/>
            <person name="Sitrit Y."/>
            <person name="Splivallo R."/>
            <person name="Traeger S."/>
            <person name="Wang M."/>
            <person name="Zifcakova L."/>
            <person name="Wipf D."/>
            <person name="Zambonelli A."/>
            <person name="Paolocci F."/>
            <person name="Nowrousian M."/>
            <person name="Ottonello S."/>
            <person name="Baldrian P."/>
            <person name="Spatafora J.W."/>
            <person name="Henrissat B."/>
            <person name="Nagy L.G."/>
            <person name="Aury J.M."/>
            <person name="Wincker P."/>
            <person name="Grigoriev I.V."/>
            <person name="Bonfante P."/>
            <person name="Martin F.M."/>
        </authorList>
    </citation>
    <scope>NUCLEOTIDE SEQUENCE [LARGE SCALE GENOMIC DNA]</scope>
    <source>
        <strain evidence="2 3">120613-1</strain>
    </source>
</reference>
<dbReference type="AlphaFoldDB" id="A0A3N4JSB4"/>
<dbReference type="STRING" id="1336337.A0A3N4JSB4"/>
<dbReference type="InterPro" id="IPR036291">
    <property type="entry name" value="NAD(P)-bd_dom_sf"/>
</dbReference>
<dbReference type="InterPro" id="IPR052718">
    <property type="entry name" value="NmrA-type_oxidoreductase"/>
</dbReference>
<dbReference type="InterPro" id="IPR016040">
    <property type="entry name" value="NAD(P)-bd_dom"/>
</dbReference>
<proteinExistence type="predicted"/>
<organism evidence="2 3">
    <name type="scientific">Choiromyces venosus 120613-1</name>
    <dbReference type="NCBI Taxonomy" id="1336337"/>
    <lineage>
        <taxon>Eukaryota</taxon>
        <taxon>Fungi</taxon>
        <taxon>Dikarya</taxon>
        <taxon>Ascomycota</taxon>
        <taxon>Pezizomycotina</taxon>
        <taxon>Pezizomycetes</taxon>
        <taxon>Pezizales</taxon>
        <taxon>Tuberaceae</taxon>
        <taxon>Choiromyces</taxon>
    </lineage>
</organism>
<dbReference type="EMBL" id="ML120375">
    <property type="protein sequence ID" value="RPB01223.1"/>
    <property type="molecule type" value="Genomic_DNA"/>
</dbReference>
<evidence type="ECO:0000313" key="2">
    <source>
        <dbReference type="EMBL" id="RPB01223.1"/>
    </source>
</evidence>
<accession>A0A3N4JSB4</accession>